<name>A0A437M9R6_9SPHN</name>
<dbReference type="RefSeq" id="WP_127743791.1">
    <property type="nucleotide sequence ID" value="NZ_SACN01000001.1"/>
</dbReference>
<evidence type="ECO:0000313" key="1">
    <source>
        <dbReference type="EMBL" id="RVT94366.1"/>
    </source>
</evidence>
<protein>
    <submittedName>
        <fullName evidence="1">STAS/SEC14 domain-containing protein</fullName>
    </submittedName>
</protein>
<organism evidence="1 2">
    <name type="scientific">Sphingomonas crocodyli</name>
    <dbReference type="NCBI Taxonomy" id="1979270"/>
    <lineage>
        <taxon>Bacteria</taxon>
        <taxon>Pseudomonadati</taxon>
        <taxon>Pseudomonadota</taxon>
        <taxon>Alphaproteobacteria</taxon>
        <taxon>Sphingomonadales</taxon>
        <taxon>Sphingomonadaceae</taxon>
        <taxon>Sphingomonas</taxon>
    </lineage>
</organism>
<keyword evidence="2" id="KW-1185">Reference proteome</keyword>
<dbReference type="AlphaFoldDB" id="A0A437M9R6"/>
<evidence type="ECO:0000313" key="2">
    <source>
        <dbReference type="Proteomes" id="UP000282971"/>
    </source>
</evidence>
<proteinExistence type="predicted"/>
<reference evidence="1 2" key="1">
    <citation type="submission" date="2019-01" db="EMBL/GenBank/DDBJ databases">
        <authorList>
            <person name="Chen W.-M."/>
        </authorList>
    </citation>
    <scope>NUCLEOTIDE SEQUENCE [LARGE SCALE GENOMIC DNA]</scope>
    <source>
        <strain evidence="1 2">CCP-7</strain>
    </source>
</reference>
<dbReference type="Proteomes" id="UP000282971">
    <property type="component" value="Unassembled WGS sequence"/>
</dbReference>
<comment type="caution">
    <text evidence="1">The sequence shown here is derived from an EMBL/GenBank/DDBJ whole genome shotgun (WGS) entry which is preliminary data.</text>
</comment>
<gene>
    <name evidence="1" type="ORF">EOD43_11135</name>
</gene>
<dbReference type="OrthoDB" id="7470556at2"/>
<sequence>MYEVSFRHDINLLDIAWHGLFDADGVAAYTRDVKSRFLFEGFRPGYLLRMDMRESAVQTREALIAFRQEMADFPKARKIAVITNSAIAKLQIQREMPQPYLRIFTTPFEAMAWLEAPEAAH</sequence>
<dbReference type="EMBL" id="SACN01000001">
    <property type="protein sequence ID" value="RVT94366.1"/>
    <property type="molecule type" value="Genomic_DNA"/>
</dbReference>
<accession>A0A437M9R6</accession>